<evidence type="ECO:0000256" key="1">
    <source>
        <dbReference type="ARBA" id="ARBA00001937"/>
    </source>
</evidence>
<dbReference type="EC" id="4.2.1.47" evidence="3"/>
<dbReference type="Gene3D" id="3.90.25.10">
    <property type="entry name" value="UDP-galactose 4-epimerase, domain 1"/>
    <property type="match status" value="1"/>
</dbReference>
<name>A0A0F9MZP1_9ZZZZ</name>
<evidence type="ECO:0000256" key="4">
    <source>
        <dbReference type="ARBA" id="ARBA00023239"/>
    </source>
</evidence>
<dbReference type="PANTHER" id="PTHR43715">
    <property type="entry name" value="GDP-MANNOSE 4,6-DEHYDRATASE"/>
    <property type="match status" value="1"/>
</dbReference>
<dbReference type="InterPro" id="IPR006368">
    <property type="entry name" value="GDP_Man_deHydtase"/>
</dbReference>
<dbReference type="AlphaFoldDB" id="A0A0F9MZP1"/>
<reference evidence="6" key="1">
    <citation type="journal article" date="2015" name="Nature">
        <title>Complex archaea that bridge the gap between prokaryotes and eukaryotes.</title>
        <authorList>
            <person name="Spang A."/>
            <person name="Saw J.H."/>
            <person name="Jorgensen S.L."/>
            <person name="Zaremba-Niedzwiedzka K."/>
            <person name="Martijn J."/>
            <person name="Lind A.E."/>
            <person name="van Eijk R."/>
            <person name="Schleper C."/>
            <person name="Guy L."/>
            <person name="Ettema T.J."/>
        </authorList>
    </citation>
    <scope>NUCLEOTIDE SEQUENCE</scope>
</reference>
<organism evidence="6">
    <name type="scientific">marine sediment metagenome</name>
    <dbReference type="NCBI Taxonomy" id="412755"/>
    <lineage>
        <taxon>unclassified sequences</taxon>
        <taxon>metagenomes</taxon>
        <taxon>ecological metagenomes</taxon>
    </lineage>
</organism>
<dbReference type="CDD" id="cd05260">
    <property type="entry name" value="GDP_MD_SDR_e"/>
    <property type="match status" value="1"/>
</dbReference>
<accession>A0A0F9MZP1</accession>
<dbReference type="Pfam" id="PF16363">
    <property type="entry name" value="GDP_Man_Dehyd"/>
    <property type="match status" value="1"/>
</dbReference>
<dbReference type="GO" id="GO:0042351">
    <property type="term" value="P:'de novo' GDP-L-fucose biosynthetic process"/>
    <property type="evidence" value="ECO:0007669"/>
    <property type="project" value="TreeGrafter"/>
</dbReference>
<dbReference type="SUPFAM" id="SSF51735">
    <property type="entry name" value="NAD(P)-binding Rossmann-fold domains"/>
    <property type="match status" value="1"/>
</dbReference>
<dbReference type="PANTHER" id="PTHR43715:SF1">
    <property type="entry name" value="GDP-MANNOSE 4,6 DEHYDRATASE"/>
    <property type="match status" value="1"/>
</dbReference>
<dbReference type="InterPro" id="IPR036291">
    <property type="entry name" value="NAD(P)-bd_dom_sf"/>
</dbReference>
<proteinExistence type="inferred from homology"/>
<keyword evidence="4" id="KW-0456">Lyase</keyword>
<dbReference type="NCBIfam" id="TIGR01472">
    <property type="entry name" value="gmd"/>
    <property type="match status" value="1"/>
</dbReference>
<comment type="cofactor">
    <cofactor evidence="1">
        <name>NADP(+)</name>
        <dbReference type="ChEBI" id="CHEBI:58349"/>
    </cofactor>
</comment>
<gene>
    <name evidence="6" type="ORF">LCGC14_1323150</name>
</gene>
<dbReference type="GO" id="GO:0008446">
    <property type="term" value="F:GDP-mannose 4,6-dehydratase activity"/>
    <property type="evidence" value="ECO:0007669"/>
    <property type="project" value="UniProtKB-EC"/>
</dbReference>
<feature type="domain" description="NAD(P)-binding" evidence="5">
    <location>
        <begin position="7"/>
        <end position="313"/>
    </location>
</feature>
<dbReference type="EMBL" id="LAZR01007919">
    <property type="protein sequence ID" value="KKM82075.1"/>
    <property type="molecule type" value="Genomic_DNA"/>
</dbReference>
<dbReference type="HAMAP" id="MF_00955">
    <property type="entry name" value="GDP_Man_dehydratase"/>
    <property type="match status" value="1"/>
</dbReference>
<evidence type="ECO:0000256" key="3">
    <source>
        <dbReference type="ARBA" id="ARBA00011989"/>
    </source>
</evidence>
<dbReference type="FunFam" id="3.40.50.720:FF:000924">
    <property type="entry name" value="GDP-mannose 4,6 dehydratase"/>
    <property type="match status" value="1"/>
</dbReference>
<protein>
    <recommendedName>
        <fullName evidence="3">GDP-mannose 4,6-dehydratase</fullName>
        <ecNumber evidence="3">4.2.1.47</ecNumber>
    </recommendedName>
</protein>
<sequence length="320" mass="36873">MSKKVALITGITGQDGSYLAEFLLAKNYEVHGIIRRSSSFNTQRIDHIFDPEDKTHIHYGQLDDGIDELLYQLQPDEVYNIGSMSHVSVSFKIPIYTARVTGLAPLRILEGIRLLRLEKKTKFYQASSSEMFGITPPPQNENSLFQPVSPYGCAKLFGYHITRTYRKGYGIFASNGILFNHESPRRGERFVTRKITRAVTRIKLGLQEKLILGNLDAKRDWGFAGDYVEAMWMILQHDKPDDFVVSTGEFYSVREFAEKVFKKLGLDFYEYLVTNERFYRPNEVPELRGDATKARKVLGWKPKVGFEELVDMMIEYDSKH</sequence>
<dbReference type="InterPro" id="IPR016040">
    <property type="entry name" value="NAD(P)-bd_dom"/>
</dbReference>
<comment type="caution">
    <text evidence="6">The sequence shown here is derived from an EMBL/GenBank/DDBJ whole genome shotgun (WGS) entry which is preliminary data.</text>
</comment>
<comment type="similarity">
    <text evidence="2">Belongs to the NAD(P)-dependent epimerase/dehydratase family. GDP-mannose 4,6-dehydratase subfamily.</text>
</comment>
<evidence type="ECO:0000256" key="2">
    <source>
        <dbReference type="ARBA" id="ARBA00009263"/>
    </source>
</evidence>
<evidence type="ECO:0000259" key="5">
    <source>
        <dbReference type="Pfam" id="PF16363"/>
    </source>
</evidence>
<dbReference type="Gene3D" id="3.40.50.720">
    <property type="entry name" value="NAD(P)-binding Rossmann-like Domain"/>
    <property type="match status" value="1"/>
</dbReference>
<evidence type="ECO:0000313" key="6">
    <source>
        <dbReference type="EMBL" id="KKM82075.1"/>
    </source>
</evidence>